<keyword evidence="5" id="KW-1185">Reference proteome</keyword>
<feature type="compositionally biased region" description="Polar residues" evidence="1">
    <location>
        <begin position="916"/>
        <end position="932"/>
    </location>
</feature>
<accession>A0A9N9WVX7</accession>
<dbReference type="PANTHER" id="PTHR23025">
    <property type="entry name" value="TRIACYLGLYCEROL LIPASE"/>
    <property type="match status" value="1"/>
</dbReference>
<dbReference type="InterPro" id="IPR029058">
    <property type="entry name" value="AB_hydrolase_fold"/>
</dbReference>
<dbReference type="SUPFAM" id="SSF53474">
    <property type="entry name" value="alpha/beta-Hydrolases"/>
    <property type="match status" value="1"/>
</dbReference>
<feature type="compositionally biased region" description="Basic and acidic residues" evidence="1">
    <location>
        <begin position="937"/>
        <end position="946"/>
    </location>
</feature>
<dbReference type="Gene3D" id="3.40.50.1820">
    <property type="entry name" value="alpha/beta hydrolase"/>
    <property type="match status" value="2"/>
</dbReference>
<protein>
    <recommendedName>
        <fullName evidence="6">Hormone-sensitive lipase</fullName>
    </recommendedName>
</protein>
<evidence type="ECO:0000259" key="3">
    <source>
        <dbReference type="Pfam" id="PF07859"/>
    </source>
</evidence>
<gene>
    <name evidence="4" type="ORF">CHIRRI_LOCUS10906</name>
</gene>
<evidence type="ECO:0000313" key="5">
    <source>
        <dbReference type="Proteomes" id="UP001153620"/>
    </source>
</evidence>
<proteinExistence type="predicted"/>
<dbReference type="GO" id="GO:0019433">
    <property type="term" value="P:triglyceride catabolic process"/>
    <property type="evidence" value="ECO:0007669"/>
    <property type="project" value="TreeGrafter"/>
</dbReference>
<dbReference type="OrthoDB" id="408631at2759"/>
<dbReference type="AlphaFoldDB" id="A0A9N9WVX7"/>
<evidence type="ECO:0000256" key="1">
    <source>
        <dbReference type="SAM" id="MobiDB-lite"/>
    </source>
</evidence>
<reference evidence="4" key="1">
    <citation type="submission" date="2022-01" db="EMBL/GenBank/DDBJ databases">
        <authorList>
            <person name="King R."/>
        </authorList>
    </citation>
    <scope>NUCLEOTIDE SEQUENCE</scope>
</reference>
<sequence>MDAELGSSTKYLKMNMEECTEKFFAWESLKSIIDNNIDFLKCDQSSYLTLHDALLGITNQLNDARILYEEIESFCKKYDVDENIQANGYRSFLKIFDSAINHAFKTLKHYTENRSKLFFRRNHYIKEIEACHQLLGALKASFKQLISLHLSSEDGNLFPTKEFTITDVFKQASEINQTAFYGRCFGFQFHDSIRNILKFISIIMASYSESYYSNNGKFVKTSNSIYNSGRYYFDPEMLARRLVDLSQNASVDFCKNFWCLAESEIIHSIPFVNYSVKVNHLLKINPNTLKIPKVNCDGFIEIQSPGIIQARLISSFKRVGMLGEKDVKSSSVLPKSKEILFHCHGGGFVAQSSASHLVYLLEWAVNLNIPIISIDYSLAPEYPFPRAANEIFYAYCWALQNCELLGSTCERIVLCGDSAGANLCLSTLVKSISMNIRKPDGIFIAYCPILVSFDPSPSRLLCLQDPLIPFGFMIRCLKAYILQNGTKSDNNNNKDLNNENERDLLISDFENDEISGSSNKSDSFEEISCFECHQTDSDIKAHISQVSTASNDTLQSLPTVTEKYKDTLEYDSPVDSINSTISLEKDPFDGEVKMVTSKTTMMIPSTSETQYVDNFIEKYTIEEKLRNCSNIRKVSRTRSEENIIIDVSKETLCVRNIHRRFQFAASSFRRCFSSTFGGFTRNNHTIINLFEEEEEIKSKTSIKAVEDFSFTVPKDPLLSPFYASDEILKEFPPIKILSLTLDSCLDDSVMFAKRLKSLNVNFTLDVLDKLPHGFLNFSRLSKEAHEGCKLSMVRIAELLDLKLDLATSFCHNNENTVVNIEQIFKKKEILKQPQSTTQEWATEKVLVLRQNQTDEQRSQQSEQRKQRLEKRTEEECNNRLEADRLRKRQIQKNNTEEEYQASFERNLNRHSEHINNETVNERQTTLETNNQGQKRRRDNETSEQRQRRITNCSTRSYKSAY</sequence>
<reference evidence="4" key="2">
    <citation type="submission" date="2022-10" db="EMBL/GenBank/DDBJ databases">
        <authorList>
            <consortium name="ENA_rothamsted_submissions"/>
            <consortium name="culmorum"/>
            <person name="King R."/>
        </authorList>
    </citation>
    <scope>NUCLEOTIDE SEQUENCE</scope>
</reference>
<dbReference type="GO" id="GO:0005829">
    <property type="term" value="C:cytosol"/>
    <property type="evidence" value="ECO:0007669"/>
    <property type="project" value="TreeGrafter"/>
</dbReference>
<dbReference type="Pfam" id="PF06350">
    <property type="entry name" value="HSL_N"/>
    <property type="match status" value="1"/>
</dbReference>
<dbReference type="EMBL" id="OU895879">
    <property type="protein sequence ID" value="CAG9808060.1"/>
    <property type="molecule type" value="Genomic_DNA"/>
</dbReference>
<feature type="domain" description="Alpha/beta hydrolase fold-3" evidence="3">
    <location>
        <begin position="341"/>
        <end position="487"/>
    </location>
</feature>
<evidence type="ECO:0000259" key="2">
    <source>
        <dbReference type="Pfam" id="PF06350"/>
    </source>
</evidence>
<dbReference type="GO" id="GO:0008203">
    <property type="term" value="P:cholesterol metabolic process"/>
    <property type="evidence" value="ECO:0007669"/>
    <property type="project" value="InterPro"/>
</dbReference>
<dbReference type="GO" id="GO:0004771">
    <property type="term" value="F:sterol ester esterase activity"/>
    <property type="evidence" value="ECO:0007669"/>
    <property type="project" value="TreeGrafter"/>
</dbReference>
<dbReference type="InterPro" id="IPR010468">
    <property type="entry name" value="HSL_N"/>
</dbReference>
<evidence type="ECO:0000313" key="4">
    <source>
        <dbReference type="EMBL" id="CAG9808060.1"/>
    </source>
</evidence>
<dbReference type="PANTHER" id="PTHR23025:SF3">
    <property type="entry name" value="HORMONE-SENSITIVE LIPASE"/>
    <property type="match status" value="1"/>
</dbReference>
<feature type="region of interest" description="Disordered" evidence="1">
    <location>
        <begin position="851"/>
        <end position="961"/>
    </location>
</feature>
<evidence type="ECO:0008006" key="6">
    <source>
        <dbReference type="Google" id="ProtNLM"/>
    </source>
</evidence>
<feature type="compositionally biased region" description="Basic and acidic residues" evidence="1">
    <location>
        <begin position="852"/>
        <end position="884"/>
    </location>
</feature>
<feature type="compositionally biased region" description="Basic and acidic residues" evidence="1">
    <location>
        <begin position="906"/>
        <end position="915"/>
    </location>
</feature>
<organism evidence="4 5">
    <name type="scientific">Chironomus riparius</name>
    <dbReference type="NCBI Taxonomy" id="315576"/>
    <lineage>
        <taxon>Eukaryota</taxon>
        <taxon>Metazoa</taxon>
        <taxon>Ecdysozoa</taxon>
        <taxon>Arthropoda</taxon>
        <taxon>Hexapoda</taxon>
        <taxon>Insecta</taxon>
        <taxon>Pterygota</taxon>
        <taxon>Neoptera</taxon>
        <taxon>Endopterygota</taxon>
        <taxon>Diptera</taxon>
        <taxon>Nematocera</taxon>
        <taxon>Chironomoidea</taxon>
        <taxon>Chironomidae</taxon>
        <taxon>Chironominae</taxon>
        <taxon>Chironomus</taxon>
    </lineage>
</organism>
<dbReference type="InterPro" id="IPR013094">
    <property type="entry name" value="AB_hydrolase_3"/>
</dbReference>
<dbReference type="Proteomes" id="UP001153620">
    <property type="component" value="Chromosome 3"/>
</dbReference>
<dbReference type="GO" id="GO:0004806">
    <property type="term" value="F:triacylglycerol lipase activity"/>
    <property type="evidence" value="ECO:0007669"/>
    <property type="project" value="TreeGrafter"/>
</dbReference>
<feature type="domain" description="Hormone-sensitive lipase N-terminal" evidence="2">
    <location>
        <begin position="26"/>
        <end position="321"/>
    </location>
</feature>
<feature type="compositionally biased region" description="Polar residues" evidence="1">
    <location>
        <begin position="949"/>
        <end position="961"/>
    </location>
</feature>
<dbReference type="Pfam" id="PF07859">
    <property type="entry name" value="Abhydrolase_3"/>
    <property type="match status" value="2"/>
</dbReference>
<name>A0A9N9WVX7_9DIPT</name>
<feature type="domain" description="Alpha/beta hydrolase fold-3" evidence="3">
    <location>
        <begin position="713"/>
        <end position="775"/>
    </location>
</feature>